<dbReference type="Gramene" id="LPERR08G02550.1">
    <property type="protein sequence ID" value="LPERR08G02550.1"/>
    <property type="gene ID" value="LPERR08G02550"/>
</dbReference>
<feature type="transmembrane region" description="Helical" evidence="1">
    <location>
        <begin position="54"/>
        <end position="72"/>
    </location>
</feature>
<proteinExistence type="predicted"/>
<keyword evidence="4" id="KW-1185">Reference proteome</keyword>
<reference evidence="3" key="3">
    <citation type="submission" date="2015-04" db="UniProtKB">
        <authorList>
            <consortium name="EnsemblPlants"/>
        </authorList>
    </citation>
    <scope>IDENTIFICATION</scope>
</reference>
<organism evidence="3 4">
    <name type="scientific">Leersia perrieri</name>
    <dbReference type="NCBI Taxonomy" id="77586"/>
    <lineage>
        <taxon>Eukaryota</taxon>
        <taxon>Viridiplantae</taxon>
        <taxon>Streptophyta</taxon>
        <taxon>Embryophyta</taxon>
        <taxon>Tracheophyta</taxon>
        <taxon>Spermatophyta</taxon>
        <taxon>Magnoliopsida</taxon>
        <taxon>Liliopsida</taxon>
        <taxon>Poales</taxon>
        <taxon>Poaceae</taxon>
        <taxon>BOP clade</taxon>
        <taxon>Oryzoideae</taxon>
        <taxon>Oryzeae</taxon>
        <taxon>Oryzinae</taxon>
        <taxon>Leersia</taxon>
    </lineage>
</organism>
<evidence type="ECO:0000259" key="2">
    <source>
        <dbReference type="Pfam" id="PF13968"/>
    </source>
</evidence>
<reference evidence="4" key="2">
    <citation type="submission" date="2013-12" db="EMBL/GenBank/DDBJ databases">
        <authorList>
            <person name="Yu Y."/>
            <person name="Lee S."/>
            <person name="de Baynast K."/>
            <person name="Wissotski M."/>
            <person name="Liu L."/>
            <person name="Talag J."/>
            <person name="Goicoechea J."/>
            <person name="Angelova A."/>
            <person name="Jetty R."/>
            <person name="Kudrna D."/>
            <person name="Golser W."/>
            <person name="Rivera L."/>
            <person name="Zhang J."/>
            <person name="Wing R."/>
        </authorList>
    </citation>
    <scope>NUCLEOTIDE SEQUENCE</scope>
</reference>
<dbReference type="Pfam" id="PF13968">
    <property type="entry name" value="DUF4220"/>
    <property type="match status" value="1"/>
</dbReference>
<sequence>MAADGGRGPPLSGSSGELYSGMGWYVAYSGIGSYILGVLVLPHLNLKKEKYRKYFLNSTALLFISLTAHHLWNEWEIQMLVLLSFSLQVFLFLFSGIRKRSTSKILSTLLWLAYVSADSIAIFVLGHLSLHINGRTHGLVLFWAPFMLLHLGGQELITAFSMEDNMLWKRHLLNLTTQVGLAAYVVGKQWQGDKLLLAPMVLMFISGTIRYAGRISALMFAAKQTTPGSSLMQTKNFHSTFDLNEWIMKEMHTYEDLVYEANKNLTLCMGFLKDITPVKLWRTRYELGRGRYEIQDLLSKEHRVYVSYKLAELQLSIVYDYFYTKLGAHFKGEEQLNGWFPQLVTLGSTFSAFFLFAWADRRSLFNYNRAYIIVSYILLSGAFILEILSILTVISSFPGYCMVAPAVFRYPWLRTMFFSIVKRIHPEGKPQWSQKLAQYNLITGCIKQKRAAADNFLLKCIKRVIGMKPRNTTYVDVSHGVKKLVLDKLLQVGSRGSWDISKFTGEWAKLEVRNKLQLKRSSRNLLKVLLNDSIERMPVSLTDICFFLENKLGASSPSREPSRALSNYVMYLSAEHGILSGNDGHWALRNAKQFIIILLAGAQEIIIDSLKNFQDTLDHQGTVVRRVNAAITEVNNRAVIRSGVESILIRSGQLAKELLKIKEANDRWDIIINVWIEMLCYMAFHCGPSGFHANHLSKGGEFISHVKLLIWMYVANRLSEEYRRGVAENNMRESMNDHMRCPYIDCKNEKLWSEKKQVQTLLFISLTAHAEHLWNEWEIQMLVLEAFNLQNLEHTPMACICVCRLYRHLCPWPSFSPHQWPDPGACALLGAIYASSPWPARDDHHGVKKLVLDKLLQVGSRGAYPDNEWDISKFTGQWAKLELRSKLQLESSSRDLLKLLLSKSIENASFMSAVLTWHIVTDICFFQEDEELGSSSPSREPSRELSNYVMYLTAEHGILSGNDGHWLLRSAQAFIIFCLENFQDTLNYGSVVRQVYADAAITDLNNRLLGIRLEPLKHGKHILIRSCELAKELLMIKQTKNRWDIIINVWMEMLCYMAFHCGPGFHAKNLSKGGEFISHVELLMFNLTYSPPLKRDI</sequence>
<evidence type="ECO:0000313" key="4">
    <source>
        <dbReference type="Proteomes" id="UP000032180"/>
    </source>
</evidence>
<feature type="domain" description="DUF4220" evidence="2">
    <location>
        <begin position="111"/>
        <end position="443"/>
    </location>
</feature>
<protein>
    <recommendedName>
        <fullName evidence="2">DUF4220 domain-containing protein</fullName>
    </recommendedName>
</protein>
<dbReference type="STRING" id="77586.A0A0D9X486"/>
<dbReference type="Pfam" id="PF04578">
    <property type="entry name" value="DUF594"/>
    <property type="match status" value="2"/>
</dbReference>
<feature type="transmembrane region" description="Helical" evidence="1">
    <location>
        <begin position="22"/>
        <end position="42"/>
    </location>
</feature>
<dbReference type="AlphaFoldDB" id="A0A0D9X486"/>
<feature type="transmembrane region" description="Helical" evidence="1">
    <location>
        <begin position="339"/>
        <end position="358"/>
    </location>
</feature>
<keyword evidence="1" id="KW-1133">Transmembrane helix</keyword>
<dbReference type="PANTHER" id="PTHR31325">
    <property type="entry name" value="OS01G0798800 PROTEIN-RELATED"/>
    <property type="match status" value="1"/>
</dbReference>
<name>A0A0D9X486_9ORYZ</name>
<dbReference type="InterPro" id="IPR025315">
    <property type="entry name" value="DUF4220"/>
</dbReference>
<dbReference type="EnsemblPlants" id="LPERR08G02550.1">
    <property type="protein sequence ID" value="LPERR08G02550.1"/>
    <property type="gene ID" value="LPERR08G02550"/>
</dbReference>
<feature type="transmembrane region" description="Helical" evidence="1">
    <location>
        <begin position="109"/>
        <end position="128"/>
    </location>
</feature>
<dbReference type="Proteomes" id="UP000032180">
    <property type="component" value="Chromosome 8"/>
</dbReference>
<dbReference type="HOGENOM" id="CLU_260199_0_0_1"/>
<feature type="transmembrane region" description="Helical" evidence="1">
    <location>
        <begin position="370"/>
        <end position="394"/>
    </location>
</feature>
<evidence type="ECO:0000313" key="3">
    <source>
        <dbReference type="EnsemblPlants" id="LPERR08G02550.1"/>
    </source>
</evidence>
<keyword evidence="1" id="KW-0472">Membrane</keyword>
<reference evidence="3 4" key="1">
    <citation type="submission" date="2012-08" db="EMBL/GenBank/DDBJ databases">
        <title>Oryza genome evolution.</title>
        <authorList>
            <person name="Wing R.A."/>
        </authorList>
    </citation>
    <scope>NUCLEOTIDE SEQUENCE</scope>
</reference>
<dbReference type="InterPro" id="IPR007658">
    <property type="entry name" value="DUF594"/>
</dbReference>
<accession>A0A0D9X486</accession>
<dbReference type="eggNOG" id="ENOG502QQBP">
    <property type="taxonomic scope" value="Eukaryota"/>
</dbReference>
<feature type="transmembrane region" description="Helical" evidence="1">
    <location>
        <begin position="78"/>
        <end position="97"/>
    </location>
</feature>
<evidence type="ECO:0000256" key="1">
    <source>
        <dbReference type="SAM" id="Phobius"/>
    </source>
</evidence>
<keyword evidence="1" id="KW-0812">Transmembrane</keyword>